<evidence type="ECO:0000256" key="7">
    <source>
        <dbReference type="ARBA" id="ARBA00022917"/>
    </source>
</evidence>
<dbReference type="NCBIfam" id="TIGR00458">
    <property type="entry name" value="aspS_nondisc"/>
    <property type="match status" value="1"/>
</dbReference>
<dbReference type="GO" id="GO:0017101">
    <property type="term" value="C:aminoacyl-tRNA synthetase multienzyme complex"/>
    <property type="evidence" value="ECO:0007669"/>
    <property type="project" value="TreeGrafter"/>
</dbReference>
<dbReference type="EC" id="6.1.1.23" evidence="9"/>
<dbReference type="InterPro" id="IPR006195">
    <property type="entry name" value="aa-tRNA-synth_II"/>
</dbReference>
<gene>
    <name evidence="9 11" type="primary">aspS</name>
    <name evidence="11" type="ORF">FKZ61_10245</name>
</gene>
<protein>
    <recommendedName>
        <fullName evidence="9">Aspartate--tRNA(Asp/Asn) ligase</fullName>
        <ecNumber evidence="9">6.1.1.23</ecNumber>
    </recommendedName>
    <alternativeName>
        <fullName evidence="9">Aspartyl-tRNA synthetase</fullName>
        <shortName evidence="9">AspRS</shortName>
    </alternativeName>
    <alternativeName>
        <fullName evidence="9">Non-discriminating aspartyl-tRNA synthetase</fullName>
        <shortName evidence="9">ND-AspRS</shortName>
    </alternativeName>
</protein>
<feature type="binding site" evidence="9">
    <location>
        <position position="371"/>
    </location>
    <ligand>
        <name>L-aspartate</name>
        <dbReference type="ChEBI" id="CHEBI:29991"/>
    </ligand>
</feature>
<dbReference type="SUPFAM" id="SSF55681">
    <property type="entry name" value="Class II aaRS and biotin synthetases"/>
    <property type="match status" value="1"/>
</dbReference>
<dbReference type="RefSeq" id="WP_141610034.1">
    <property type="nucleotide sequence ID" value="NZ_VIGC02000011.1"/>
</dbReference>
<dbReference type="Gene3D" id="3.30.930.10">
    <property type="entry name" value="Bira Bifunctional Protein, Domain 2"/>
    <property type="match status" value="1"/>
</dbReference>
<keyword evidence="12" id="KW-1185">Reference proteome</keyword>
<organism evidence="11 12">
    <name type="scientific">Litorilinea aerophila</name>
    <dbReference type="NCBI Taxonomy" id="1204385"/>
    <lineage>
        <taxon>Bacteria</taxon>
        <taxon>Bacillati</taxon>
        <taxon>Chloroflexota</taxon>
        <taxon>Caldilineae</taxon>
        <taxon>Caldilineales</taxon>
        <taxon>Caldilineaceae</taxon>
        <taxon>Litorilinea</taxon>
    </lineage>
</organism>
<keyword evidence="4 9" id="KW-0436">Ligase</keyword>
<dbReference type="InterPro" id="IPR004364">
    <property type="entry name" value="Aa-tRNA-synt_II"/>
</dbReference>
<evidence type="ECO:0000256" key="8">
    <source>
        <dbReference type="ARBA" id="ARBA00023146"/>
    </source>
</evidence>
<evidence type="ECO:0000256" key="5">
    <source>
        <dbReference type="ARBA" id="ARBA00022741"/>
    </source>
</evidence>
<comment type="subunit">
    <text evidence="9">Homodimer.</text>
</comment>
<dbReference type="InterPro" id="IPR045864">
    <property type="entry name" value="aa-tRNA-synth_II/BPL/LPL"/>
</dbReference>
<keyword evidence="6 9" id="KW-0067">ATP-binding</keyword>
<comment type="function">
    <text evidence="9">Aspartyl-tRNA synthetase with relaxed tRNA specificity since it is able to aspartylate not only its cognate tRNA(Asp) but also tRNA(Asn). Reaction proceeds in two steps: L-aspartate is first activated by ATP to form Asp-AMP and then transferred to the acceptor end of tRNA(Asp/Asn).</text>
</comment>
<dbReference type="Pfam" id="PF00152">
    <property type="entry name" value="tRNA-synt_2"/>
    <property type="match status" value="1"/>
</dbReference>
<dbReference type="PANTHER" id="PTHR43450">
    <property type="entry name" value="ASPARTYL-TRNA SYNTHETASE"/>
    <property type="match status" value="1"/>
</dbReference>
<dbReference type="GO" id="GO:0004815">
    <property type="term" value="F:aspartate-tRNA ligase activity"/>
    <property type="evidence" value="ECO:0007669"/>
    <property type="project" value="UniProtKB-UniRule"/>
</dbReference>
<feature type="domain" description="Aminoacyl-transfer RNA synthetases class-II family profile" evidence="10">
    <location>
        <begin position="140"/>
        <end position="441"/>
    </location>
</feature>
<dbReference type="InterPro" id="IPR004365">
    <property type="entry name" value="NA-bd_OB_tRNA"/>
</dbReference>
<dbReference type="Gene3D" id="2.40.50.140">
    <property type="entry name" value="Nucleic acid-binding proteins"/>
    <property type="match status" value="1"/>
</dbReference>
<evidence type="ECO:0000256" key="1">
    <source>
        <dbReference type="ARBA" id="ARBA00004496"/>
    </source>
</evidence>
<feature type="binding site" evidence="9">
    <location>
        <position position="364"/>
    </location>
    <ligand>
        <name>ATP</name>
        <dbReference type="ChEBI" id="CHEBI:30616"/>
    </ligand>
</feature>
<dbReference type="EMBL" id="VIGC01000011">
    <property type="protein sequence ID" value="TQE95811.1"/>
    <property type="molecule type" value="Genomic_DNA"/>
</dbReference>
<dbReference type="NCBIfam" id="NF003483">
    <property type="entry name" value="PRK05159.1"/>
    <property type="match status" value="1"/>
</dbReference>
<dbReference type="InterPro" id="IPR004523">
    <property type="entry name" value="Asp-tRNA_synthase_2"/>
</dbReference>
<evidence type="ECO:0000256" key="2">
    <source>
        <dbReference type="ARBA" id="ARBA00005312"/>
    </source>
</evidence>
<keyword evidence="8 9" id="KW-0030">Aminoacyl-tRNA synthetase</keyword>
<comment type="similarity">
    <text evidence="2 9">Belongs to the class-II aminoacyl-tRNA synthetase family. Type 2 subfamily.</text>
</comment>
<dbReference type="AlphaFoldDB" id="A0A540VGE5"/>
<evidence type="ECO:0000259" key="10">
    <source>
        <dbReference type="PROSITE" id="PS50862"/>
    </source>
</evidence>
<keyword evidence="5 9" id="KW-0547">Nucleotide-binding</keyword>
<feature type="region of interest" description="Aspartate" evidence="9">
    <location>
        <begin position="195"/>
        <end position="198"/>
    </location>
</feature>
<dbReference type="HAMAP" id="MF_02075">
    <property type="entry name" value="Asp_tRNA_synth_type2"/>
    <property type="match status" value="1"/>
</dbReference>
<dbReference type="GO" id="GO:0050560">
    <property type="term" value="F:aspartate-tRNA(Asn) ligase activity"/>
    <property type="evidence" value="ECO:0007669"/>
    <property type="project" value="UniProtKB-EC"/>
</dbReference>
<evidence type="ECO:0000256" key="4">
    <source>
        <dbReference type="ARBA" id="ARBA00022598"/>
    </source>
</evidence>
<evidence type="ECO:0000313" key="11">
    <source>
        <dbReference type="EMBL" id="TQE95811.1"/>
    </source>
</evidence>
<keyword evidence="3 9" id="KW-0963">Cytoplasm</keyword>
<feature type="binding site" evidence="9">
    <location>
        <position position="216"/>
    </location>
    <ligand>
        <name>L-aspartate</name>
        <dbReference type="ChEBI" id="CHEBI:29991"/>
    </ligand>
</feature>
<dbReference type="GO" id="GO:0003723">
    <property type="term" value="F:RNA binding"/>
    <property type="evidence" value="ECO:0007669"/>
    <property type="project" value="TreeGrafter"/>
</dbReference>
<feature type="binding site" evidence="9">
    <location>
        <position position="367"/>
    </location>
    <ligand>
        <name>L-aspartate</name>
        <dbReference type="ChEBI" id="CHEBI:29991"/>
    </ligand>
</feature>
<dbReference type="InParanoid" id="A0A540VGE5"/>
<dbReference type="GO" id="GO:0006422">
    <property type="term" value="P:aspartyl-tRNA aminoacylation"/>
    <property type="evidence" value="ECO:0007669"/>
    <property type="project" value="UniProtKB-UniRule"/>
</dbReference>
<accession>A0A540VGE5</accession>
<name>A0A540VGE5_9CHLR</name>
<feature type="binding site" evidence="9">
    <location>
        <begin position="216"/>
        <end position="218"/>
    </location>
    <ligand>
        <name>ATP</name>
        <dbReference type="ChEBI" id="CHEBI:30616"/>
    </ligand>
</feature>
<dbReference type="InterPro" id="IPR002312">
    <property type="entry name" value="Asp/Asn-tRNA-synth_IIb"/>
</dbReference>
<dbReference type="PANTHER" id="PTHR43450:SF1">
    <property type="entry name" value="ASPARTATE--TRNA LIGASE, CYTOPLASMIC"/>
    <property type="match status" value="1"/>
</dbReference>
<dbReference type="GO" id="GO:0005829">
    <property type="term" value="C:cytosol"/>
    <property type="evidence" value="ECO:0007669"/>
    <property type="project" value="TreeGrafter"/>
</dbReference>
<dbReference type="Pfam" id="PF01336">
    <property type="entry name" value="tRNA_anti-codon"/>
    <property type="match status" value="1"/>
</dbReference>
<dbReference type="SUPFAM" id="SSF50249">
    <property type="entry name" value="Nucleic acid-binding proteins"/>
    <property type="match status" value="1"/>
</dbReference>
<dbReference type="InterPro" id="IPR012340">
    <property type="entry name" value="NA-bd_OB-fold"/>
</dbReference>
<dbReference type="GO" id="GO:0005524">
    <property type="term" value="F:ATP binding"/>
    <property type="evidence" value="ECO:0007669"/>
    <property type="project" value="UniProtKB-UniRule"/>
</dbReference>
<dbReference type="OrthoDB" id="9762036at2"/>
<dbReference type="PROSITE" id="PS50862">
    <property type="entry name" value="AA_TRNA_LIGASE_II"/>
    <property type="match status" value="1"/>
</dbReference>
<feature type="binding site" evidence="9">
    <location>
        <position position="173"/>
    </location>
    <ligand>
        <name>L-aspartate</name>
        <dbReference type="ChEBI" id="CHEBI:29991"/>
    </ligand>
</feature>
<reference evidence="11 12" key="1">
    <citation type="submission" date="2019-06" db="EMBL/GenBank/DDBJ databases">
        <title>Genome sequence of Litorilinea aerophila BAA-2444.</title>
        <authorList>
            <person name="Maclea K.S."/>
            <person name="Maurais E.G."/>
            <person name="Iannazzi L.C."/>
        </authorList>
    </citation>
    <scope>NUCLEOTIDE SEQUENCE [LARGE SCALE GENOMIC DNA]</scope>
    <source>
        <strain evidence="11 12">ATCC BAA-2444</strain>
    </source>
</reference>
<comment type="caution">
    <text evidence="9">Lacks conserved residue(s) required for the propagation of feature annotation.</text>
</comment>
<feature type="binding site" evidence="9">
    <location>
        <begin position="412"/>
        <end position="415"/>
    </location>
    <ligand>
        <name>ATP</name>
        <dbReference type="ChEBI" id="CHEBI:30616"/>
    </ligand>
</feature>
<comment type="caution">
    <text evidence="11">The sequence shown here is derived from an EMBL/GenBank/DDBJ whole genome shotgun (WGS) entry which is preliminary data.</text>
</comment>
<comment type="subcellular location">
    <subcellularLocation>
        <location evidence="1 9">Cytoplasm</location>
    </subcellularLocation>
</comment>
<evidence type="ECO:0000256" key="3">
    <source>
        <dbReference type="ARBA" id="ARBA00022490"/>
    </source>
</evidence>
<proteinExistence type="inferred from homology"/>
<evidence type="ECO:0000256" key="6">
    <source>
        <dbReference type="ARBA" id="ARBA00022840"/>
    </source>
</evidence>
<sequence length="441" mass="48806">MASSASPIRVRTHEILTHVGERVILQGWLHNLRRLGGVNFIILRDGWGTVQAVTEDEADLAPLLQEGLGVETVIRLTGTVVATPQAPGGVELHQPELAVITPVQEAPPLALNKRRLRAALPTLLDHAVIANRHPSRRAVFRLAAGLMAGFRAALADRGFTEIQTPKIVASATESGANVFTIDYFGRPAYLAQSPQFYKQIMVGVFERVYEVGPVFRAEPHDTARHINEYVSLDAEFGFIQDHFSVMALLREVLAHMLAHLAEAYAPELALLQLSLPPVPATIPHIHFADAQELIFQRHGVDVRGEPDLSPQDERWLGAWAQAEHGSDFLFVTGYPMAKRPFYTHPDPNRPGYSNSFDLLFRGVELVTGGQRLHRYPDYLAALEGAGLSPEPFATYLEAFRYGMPPHGGFAIGLERLLMQLLDAPNLRLTTLFPRDMTRLAP</sequence>
<dbReference type="Proteomes" id="UP000317371">
    <property type="component" value="Unassembled WGS sequence"/>
</dbReference>
<comment type="catalytic activity">
    <reaction evidence="9">
        <text>tRNA(Asx) + L-aspartate + ATP = L-aspartyl-tRNA(Asx) + AMP + diphosphate</text>
        <dbReference type="Rhea" id="RHEA:18349"/>
        <dbReference type="Rhea" id="RHEA-COMP:9710"/>
        <dbReference type="Rhea" id="RHEA-COMP:9711"/>
        <dbReference type="ChEBI" id="CHEBI:29991"/>
        <dbReference type="ChEBI" id="CHEBI:30616"/>
        <dbReference type="ChEBI" id="CHEBI:33019"/>
        <dbReference type="ChEBI" id="CHEBI:78442"/>
        <dbReference type="ChEBI" id="CHEBI:78516"/>
        <dbReference type="ChEBI" id="CHEBI:456215"/>
        <dbReference type="EC" id="6.1.1.23"/>
    </reaction>
</comment>
<evidence type="ECO:0000313" key="12">
    <source>
        <dbReference type="Proteomes" id="UP000317371"/>
    </source>
</evidence>
<feature type="site" description="Important for tRNA non-discrimination" evidence="9">
    <location>
        <position position="87"/>
    </location>
</feature>
<keyword evidence="7 9" id="KW-0648">Protein biosynthesis</keyword>
<dbReference type="PRINTS" id="PR01042">
    <property type="entry name" value="TRNASYNTHASP"/>
</dbReference>
<evidence type="ECO:0000256" key="9">
    <source>
        <dbReference type="HAMAP-Rule" id="MF_02075"/>
    </source>
</evidence>